<dbReference type="OrthoDB" id="5876466at2759"/>
<dbReference type="Proteomes" id="UP000025227">
    <property type="component" value="Unplaced"/>
</dbReference>
<keyword evidence="1" id="KW-0472">Membrane</keyword>
<feature type="transmembrane region" description="Helical" evidence="1">
    <location>
        <begin position="145"/>
        <end position="166"/>
    </location>
</feature>
<keyword evidence="1" id="KW-0812">Transmembrane</keyword>
<dbReference type="Gene3D" id="1.20.1070.10">
    <property type="entry name" value="Rhodopsin 7-helix transmembrane proteins"/>
    <property type="match status" value="1"/>
</dbReference>
<feature type="transmembrane region" description="Helical" evidence="1">
    <location>
        <begin position="56"/>
        <end position="76"/>
    </location>
</feature>
<dbReference type="PANTHER" id="PTHR23360">
    <property type="entry name" value="G-PROTEIN COUPLED RECEPTORS FAMILY 1 PROFILE DOMAIN-CONTAINING PROTEIN-RELATED"/>
    <property type="match status" value="1"/>
</dbReference>
<protein>
    <submittedName>
        <fullName evidence="3">G_PROTEIN_RECEP_F1_2 domain-containing protein</fullName>
    </submittedName>
</protein>
<proteinExistence type="predicted"/>
<evidence type="ECO:0000313" key="2">
    <source>
        <dbReference type="Proteomes" id="UP000025227"/>
    </source>
</evidence>
<feature type="transmembrane region" description="Helical" evidence="1">
    <location>
        <begin position="112"/>
        <end position="133"/>
    </location>
</feature>
<dbReference type="WBParaSite" id="HCON_00129000-00001">
    <property type="protein sequence ID" value="HCON_00129000-00001"/>
    <property type="gene ID" value="HCON_00129000"/>
</dbReference>
<evidence type="ECO:0000256" key="1">
    <source>
        <dbReference type="SAM" id="Phobius"/>
    </source>
</evidence>
<feature type="transmembrane region" description="Helical" evidence="1">
    <location>
        <begin position="189"/>
        <end position="213"/>
    </location>
</feature>
<name>A0A7I4YPA2_HAECO</name>
<reference evidence="3" key="1">
    <citation type="submission" date="2020-12" db="UniProtKB">
        <authorList>
            <consortium name="WormBaseParasite"/>
        </authorList>
    </citation>
    <scope>IDENTIFICATION</scope>
    <source>
        <strain evidence="3">MHco3</strain>
    </source>
</reference>
<feature type="transmembrane region" description="Helical" evidence="1">
    <location>
        <begin position="23"/>
        <end position="44"/>
    </location>
</feature>
<keyword evidence="1" id="KW-1133">Transmembrane helix</keyword>
<sequence length="228" mass="26096">MQEWDPISEAVSNLIRQYVPLDIAQMIAGAIGSLLNVQLLCVLVSVQKLRRDAKYLICLAWGDLSNCLSFFLLGFYRYRLYTYCLAVNMVPVETPLSCVKKPNVWFRIIGNVWPPTVLILMGTERMLGVLIPIFFRQHLRDKSTFFCIASVVVTVTVCMIGLFLSIHNGSKKVKFDCGRKATFSDDFTIAIYCWEVFGYICAFVMNLIAFLRLRAIANLRISKPLREW</sequence>
<accession>A0A7I4YPA2</accession>
<evidence type="ECO:0000313" key="3">
    <source>
        <dbReference type="WBParaSite" id="HCON_00129000-00001"/>
    </source>
</evidence>
<organism evidence="2 3">
    <name type="scientific">Haemonchus contortus</name>
    <name type="common">Barber pole worm</name>
    <dbReference type="NCBI Taxonomy" id="6289"/>
    <lineage>
        <taxon>Eukaryota</taxon>
        <taxon>Metazoa</taxon>
        <taxon>Ecdysozoa</taxon>
        <taxon>Nematoda</taxon>
        <taxon>Chromadorea</taxon>
        <taxon>Rhabditida</taxon>
        <taxon>Rhabditina</taxon>
        <taxon>Rhabditomorpha</taxon>
        <taxon>Strongyloidea</taxon>
        <taxon>Trichostrongylidae</taxon>
        <taxon>Haemonchus</taxon>
    </lineage>
</organism>
<keyword evidence="2" id="KW-1185">Reference proteome</keyword>
<dbReference type="AlphaFoldDB" id="A0A7I4YPA2"/>
<dbReference type="PANTHER" id="PTHR23360:SF29">
    <property type="entry name" value="G_PROTEIN_RECEP_F1_2 DOMAIN-CONTAINING PROTEIN"/>
    <property type="match status" value="1"/>
</dbReference>
<dbReference type="InterPro" id="IPR047130">
    <property type="entry name" value="7TM_GPCR_Srsx_nematod"/>
</dbReference>